<dbReference type="InterPro" id="IPR050833">
    <property type="entry name" value="Poly_Biosynth_Transport"/>
</dbReference>
<dbReference type="EMBL" id="JAPHEH010000001">
    <property type="protein sequence ID" value="MDG4476030.1"/>
    <property type="molecule type" value="Genomic_DNA"/>
</dbReference>
<gene>
    <name evidence="7" type="ORF">OLX77_07655</name>
</gene>
<evidence type="ECO:0000256" key="4">
    <source>
        <dbReference type="ARBA" id="ARBA00022989"/>
    </source>
</evidence>
<feature type="transmembrane region" description="Helical" evidence="6">
    <location>
        <begin position="471"/>
        <end position="493"/>
    </location>
</feature>
<feature type="transmembrane region" description="Helical" evidence="6">
    <location>
        <begin position="21"/>
        <end position="47"/>
    </location>
</feature>
<evidence type="ECO:0000256" key="3">
    <source>
        <dbReference type="ARBA" id="ARBA00022692"/>
    </source>
</evidence>
<evidence type="ECO:0000313" key="8">
    <source>
        <dbReference type="Proteomes" id="UP001154240"/>
    </source>
</evidence>
<feature type="transmembrane region" description="Helical" evidence="6">
    <location>
        <begin position="444"/>
        <end position="465"/>
    </location>
</feature>
<dbReference type="AlphaFoldDB" id="A0A9X4RM69"/>
<evidence type="ECO:0000256" key="5">
    <source>
        <dbReference type="ARBA" id="ARBA00023136"/>
    </source>
</evidence>
<proteinExistence type="predicted"/>
<dbReference type="PANTHER" id="PTHR30250:SF26">
    <property type="entry name" value="PSMA PROTEIN"/>
    <property type="match status" value="1"/>
</dbReference>
<feature type="transmembrane region" description="Helical" evidence="6">
    <location>
        <begin position="388"/>
        <end position="408"/>
    </location>
</feature>
<dbReference type="Pfam" id="PF13440">
    <property type="entry name" value="Polysacc_synt_3"/>
    <property type="match status" value="1"/>
</dbReference>
<feature type="transmembrane region" description="Helical" evidence="6">
    <location>
        <begin position="195"/>
        <end position="214"/>
    </location>
</feature>
<dbReference type="RefSeq" id="WP_307632999.1">
    <property type="nucleotide sequence ID" value="NZ_JAPHEH010000001.1"/>
</dbReference>
<dbReference type="PANTHER" id="PTHR30250">
    <property type="entry name" value="PST FAMILY PREDICTED COLANIC ACID TRANSPORTER"/>
    <property type="match status" value="1"/>
</dbReference>
<keyword evidence="5 6" id="KW-0472">Membrane</keyword>
<feature type="transmembrane region" description="Helical" evidence="6">
    <location>
        <begin position="318"/>
        <end position="335"/>
    </location>
</feature>
<evidence type="ECO:0000256" key="6">
    <source>
        <dbReference type="SAM" id="Phobius"/>
    </source>
</evidence>
<protein>
    <submittedName>
        <fullName evidence="7">Oligosaccharide flippase family protein</fullName>
    </submittedName>
</protein>
<feature type="transmembrane region" description="Helical" evidence="6">
    <location>
        <begin position="134"/>
        <end position="155"/>
    </location>
</feature>
<dbReference type="Proteomes" id="UP001154240">
    <property type="component" value="Unassembled WGS sequence"/>
</dbReference>
<keyword evidence="8" id="KW-1185">Reference proteome</keyword>
<feature type="transmembrane region" description="Helical" evidence="6">
    <location>
        <begin position="53"/>
        <end position="73"/>
    </location>
</feature>
<evidence type="ECO:0000256" key="1">
    <source>
        <dbReference type="ARBA" id="ARBA00004651"/>
    </source>
</evidence>
<feature type="transmembrane region" description="Helical" evidence="6">
    <location>
        <begin position="94"/>
        <end position="122"/>
    </location>
</feature>
<reference evidence="7" key="1">
    <citation type="journal article" date="2022" name="bioRxiv">
        <title>Thiovibrio frasassiensisgen. nov., sp. nov., an autotrophic, elemental sulfur disproportionating bacterium isolated from sulfidic karst sediment, and proposal of Thiovibrionaceae fam. nov.</title>
        <authorList>
            <person name="Aronson H."/>
            <person name="Thomas C."/>
            <person name="Bhattacharyya M."/>
            <person name="Eckstein S."/>
            <person name="Jensen S."/>
            <person name="Barco R."/>
            <person name="Macalady J."/>
            <person name="Amend J."/>
        </authorList>
    </citation>
    <scope>NUCLEOTIDE SEQUENCE</scope>
    <source>
        <strain evidence="7">RS19-109</strain>
    </source>
</reference>
<feature type="transmembrane region" description="Helical" evidence="6">
    <location>
        <begin position="355"/>
        <end position="376"/>
    </location>
</feature>
<reference evidence="7" key="2">
    <citation type="submission" date="2022-10" db="EMBL/GenBank/DDBJ databases">
        <authorList>
            <person name="Aronson H.S."/>
        </authorList>
    </citation>
    <scope>NUCLEOTIDE SEQUENCE</scope>
    <source>
        <strain evidence="7">RS19-109</strain>
    </source>
</reference>
<comment type="caution">
    <text evidence="7">The sequence shown here is derived from an EMBL/GenBank/DDBJ whole genome shotgun (WGS) entry which is preliminary data.</text>
</comment>
<evidence type="ECO:0000256" key="2">
    <source>
        <dbReference type="ARBA" id="ARBA00022475"/>
    </source>
</evidence>
<keyword evidence="4 6" id="KW-1133">Transmembrane helix</keyword>
<evidence type="ECO:0000313" key="7">
    <source>
        <dbReference type="EMBL" id="MDG4476030.1"/>
    </source>
</evidence>
<feature type="transmembrane region" description="Helical" evidence="6">
    <location>
        <begin position="167"/>
        <end position="189"/>
    </location>
</feature>
<sequence>MNVNTEKLPLVPVSRKRATAVLAIGGYVNTGILIVQGLLMVPLYLHFVGAPLYGLWMASGGILGMLGVLNFGVSNMLVQRIANAYGRQDFLKTADYFINGIFVYLAIVLIFMSAGLLVSFFFSELLKVSGGESVMLRGCFQLAVVAAGLGILNECLRSFAQALLRPIFSMVTIALSRIVGIAVIISLLFRDAGLWAIPVGMLFAEILILFFGLIQTVSLFRGLRVKISIDSTIIKEYFQLGGAMFIARLGSALSRESAPLLITYFLRPELTTAYMVTRRAADMVSQLLAVIYGAAHSAFSHLVGHGDKEKTSEVATRLLIMIFVFGLVGFVTYVTMNHSFVTLWVGEAFALNQEIILMIGIAFFASSLRNMVWQVLNGFGDYQYSSRVILFEGVGKILLSAVLLGFLGMPGEPLALVVTSIIAMIAMCVKLQRHVELKISNKEMVNALVITLVLFVFAELGARMINPSSWVVFVLFLGGVASVSSVVIVLSGWTKFRGLIKVRW</sequence>
<keyword evidence="3 6" id="KW-0812">Transmembrane</keyword>
<comment type="subcellular location">
    <subcellularLocation>
        <location evidence="1">Cell membrane</location>
        <topology evidence="1">Multi-pass membrane protein</topology>
    </subcellularLocation>
</comment>
<name>A0A9X4RM69_9BACT</name>
<organism evidence="7 8">
    <name type="scientific">Thiovibrio frasassiensis</name>
    <dbReference type="NCBI Taxonomy" id="2984131"/>
    <lineage>
        <taxon>Bacteria</taxon>
        <taxon>Pseudomonadati</taxon>
        <taxon>Thermodesulfobacteriota</taxon>
        <taxon>Desulfobulbia</taxon>
        <taxon>Desulfobulbales</taxon>
        <taxon>Thiovibrionaceae</taxon>
        <taxon>Thiovibrio</taxon>
    </lineage>
</organism>
<dbReference type="GO" id="GO:0005886">
    <property type="term" value="C:plasma membrane"/>
    <property type="evidence" value="ECO:0007669"/>
    <property type="project" value="UniProtKB-SubCell"/>
</dbReference>
<accession>A0A9X4RM69</accession>
<keyword evidence="2" id="KW-1003">Cell membrane</keyword>
<feature type="transmembrane region" description="Helical" evidence="6">
    <location>
        <begin position="414"/>
        <end position="432"/>
    </location>
</feature>